<name>A0A699ZMN0_HAELA</name>
<keyword evidence="2" id="KW-1185">Reference proteome</keyword>
<organism evidence="1 2">
    <name type="scientific">Haematococcus lacustris</name>
    <name type="common">Green alga</name>
    <name type="synonym">Haematococcus pluvialis</name>
    <dbReference type="NCBI Taxonomy" id="44745"/>
    <lineage>
        <taxon>Eukaryota</taxon>
        <taxon>Viridiplantae</taxon>
        <taxon>Chlorophyta</taxon>
        <taxon>core chlorophytes</taxon>
        <taxon>Chlorophyceae</taxon>
        <taxon>CS clade</taxon>
        <taxon>Chlamydomonadales</taxon>
        <taxon>Haematococcaceae</taxon>
        <taxon>Haematococcus</taxon>
    </lineage>
</organism>
<gene>
    <name evidence="1" type="ORF">HaLaN_21812</name>
</gene>
<protein>
    <submittedName>
        <fullName evidence="1">Uncharacterized protein</fullName>
    </submittedName>
</protein>
<reference evidence="1 2" key="1">
    <citation type="submission" date="2020-02" db="EMBL/GenBank/DDBJ databases">
        <title>Draft genome sequence of Haematococcus lacustris strain NIES-144.</title>
        <authorList>
            <person name="Morimoto D."/>
            <person name="Nakagawa S."/>
            <person name="Yoshida T."/>
            <person name="Sawayama S."/>
        </authorList>
    </citation>
    <scope>NUCLEOTIDE SEQUENCE [LARGE SCALE GENOMIC DNA]</scope>
    <source>
        <strain evidence="1 2">NIES-144</strain>
    </source>
</reference>
<evidence type="ECO:0000313" key="2">
    <source>
        <dbReference type="Proteomes" id="UP000485058"/>
    </source>
</evidence>
<dbReference type="EMBL" id="BLLF01002440">
    <property type="protein sequence ID" value="GFH24087.1"/>
    <property type="molecule type" value="Genomic_DNA"/>
</dbReference>
<dbReference type="Proteomes" id="UP000485058">
    <property type="component" value="Unassembled WGS sequence"/>
</dbReference>
<proteinExistence type="predicted"/>
<sequence>MGEAQHQAQAEQQAGAAAVVARLQGQGAEGEGGWGVTARLPAPAAWRGACCPTHAAEGHPAWAAHQAQLQGGEESRMR</sequence>
<evidence type="ECO:0000313" key="1">
    <source>
        <dbReference type="EMBL" id="GFH24087.1"/>
    </source>
</evidence>
<accession>A0A699ZMN0</accession>
<dbReference type="AlphaFoldDB" id="A0A699ZMN0"/>
<comment type="caution">
    <text evidence="1">The sequence shown here is derived from an EMBL/GenBank/DDBJ whole genome shotgun (WGS) entry which is preliminary data.</text>
</comment>